<keyword evidence="15" id="KW-1185">Reference proteome</keyword>
<protein>
    <recommendedName>
        <fullName evidence="11">ascorbate ferrireductase (transmembrane)</fullName>
        <ecNumber evidence="11">7.2.1.3</ecNumber>
    </recommendedName>
</protein>
<dbReference type="Proteomes" id="UP001549920">
    <property type="component" value="Unassembled WGS sequence"/>
</dbReference>
<keyword evidence="3" id="KW-0813">Transport</keyword>
<keyword evidence="4" id="KW-0349">Heme</keyword>
<comment type="caution">
    <text evidence="14">The sequence shown here is derived from an EMBL/GenBank/DDBJ whole genome shotgun (WGS) entry which is preliminary data.</text>
</comment>
<keyword evidence="5 12" id="KW-0812">Transmembrane</keyword>
<dbReference type="Gene3D" id="1.20.120.1770">
    <property type="match status" value="1"/>
</dbReference>
<evidence type="ECO:0000256" key="7">
    <source>
        <dbReference type="ARBA" id="ARBA00022982"/>
    </source>
</evidence>
<keyword evidence="8 12" id="KW-1133">Transmembrane helix</keyword>
<dbReference type="Pfam" id="PF03188">
    <property type="entry name" value="Cytochrom_B561"/>
    <property type="match status" value="1"/>
</dbReference>
<accession>A0ABR3HPJ2</accession>
<evidence type="ECO:0000256" key="6">
    <source>
        <dbReference type="ARBA" id="ARBA00022723"/>
    </source>
</evidence>
<dbReference type="PANTHER" id="PTHR15422:SF43">
    <property type="entry name" value="ASCORBATE FERRIREDUCTASE (TRANSMEMBRANE)"/>
    <property type="match status" value="1"/>
</dbReference>
<feature type="domain" description="Cytochrome b561" evidence="13">
    <location>
        <begin position="10"/>
        <end position="216"/>
    </location>
</feature>
<evidence type="ECO:0000256" key="2">
    <source>
        <dbReference type="ARBA" id="ARBA00004141"/>
    </source>
</evidence>
<feature type="transmembrane region" description="Helical" evidence="12">
    <location>
        <begin position="158"/>
        <end position="180"/>
    </location>
</feature>
<feature type="transmembrane region" description="Helical" evidence="12">
    <location>
        <begin position="88"/>
        <end position="107"/>
    </location>
</feature>
<keyword evidence="10 12" id="KW-0472">Membrane</keyword>
<comment type="cofactor">
    <cofactor evidence="1">
        <name>heme b</name>
        <dbReference type="ChEBI" id="CHEBI:60344"/>
    </cofactor>
</comment>
<evidence type="ECO:0000256" key="11">
    <source>
        <dbReference type="ARBA" id="ARBA00024225"/>
    </source>
</evidence>
<dbReference type="PROSITE" id="PS50939">
    <property type="entry name" value="CYTOCHROME_B561"/>
    <property type="match status" value="1"/>
</dbReference>
<feature type="transmembrane region" description="Helical" evidence="12">
    <location>
        <begin position="119"/>
        <end position="138"/>
    </location>
</feature>
<dbReference type="SMART" id="SM00665">
    <property type="entry name" value="B561"/>
    <property type="match status" value="1"/>
</dbReference>
<evidence type="ECO:0000256" key="8">
    <source>
        <dbReference type="ARBA" id="ARBA00022989"/>
    </source>
</evidence>
<dbReference type="EMBL" id="JBEUOH010000015">
    <property type="protein sequence ID" value="KAL0878485.1"/>
    <property type="molecule type" value="Genomic_DNA"/>
</dbReference>
<evidence type="ECO:0000256" key="9">
    <source>
        <dbReference type="ARBA" id="ARBA00023004"/>
    </source>
</evidence>
<evidence type="ECO:0000256" key="5">
    <source>
        <dbReference type="ARBA" id="ARBA00022692"/>
    </source>
</evidence>
<evidence type="ECO:0000256" key="3">
    <source>
        <dbReference type="ARBA" id="ARBA00022448"/>
    </source>
</evidence>
<feature type="transmembrane region" description="Helical" evidence="12">
    <location>
        <begin position="48"/>
        <end position="68"/>
    </location>
</feature>
<evidence type="ECO:0000313" key="15">
    <source>
        <dbReference type="Proteomes" id="UP001549920"/>
    </source>
</evidence>
<organism evidence="14 15">
    <name type="scientific">Loxostege sticticalis</name>
    <name type="common">Beet webworm moth</name>
    <dbReference type="NCBI Taxonomy" id="481309"/>
    <lineage>
        <taxon>Eukaryota</taxon>
        <taxon>Metazoa</taxon>
        <taxon>Ecdysozoa</taxon>
        <taxon>Arthropoda</taxon>
        <taxon>Hexapoda</taxon>
        <taxon>Insecta</taxon>
        <taxon>Pterygota</taxon>
        <taxon>Neoptera</taxon>
        <taxon>Endopterygota</taxon>
        <taxon>Lepidoptera</taxon>
        <taxon>Glossata</taxon>
        <taxon>Ditrysia</taxon>
        <taxon>Pyraloidea</taxon>
        <taxon>Crambidae</taxon>
        <taxon>Pyraustinae</taxon>
        <taxon>Loxostege</taxon>
    </lineage>
</organism>
<dbReference type="InterPro" id="IPR045150">
    <property type="entry name" value="CYB561D1/2"/>
</dbReference>
<dbReference type="PANTHER" id="PTHR15422">
    <property type="entry name" value="OS05G0565100 PROTEIN"/>
    <property type="match status" value="1"/>
</dbReference>
<keyword evidence="6" id="KW-0479">Metal-binding</keyword>
<evidence type="ECO:0000313" key="14">
    <source>
        <dbReference type="EMBL" id="KAL0878485.1"/>
    </source>
</evidence>
<comment type="subcellular location">
    <subcellularLocation>
        <location evidence="2">Membrane</location>
        <topology evidence="2">Multi-pass membrane protein</topology>
    </subcellularLocation>
</comment>
<evidence type="ECO:0000259" key="13">
    <source>
        <dbReference type="PROSITE" id="PS50939"/>
    </source>
</evidence>
<evidence type="ECO:0000256" key="12">
    <source>
        <dbReference type="SAM" id="Phobius"/>
    </source>
</evidence>
<evidence type="ECO:0000256" key="10">
    <source>
        <dbReference type="ARBA" id="ARBA00023136"/>
    </source>
</evidence>
<evidence type="ECO:0000256" key="4">
    <source>
        <dbReference type="ARBA" id="ARBA00022617"/>
    </source>
</evidence>
<evidence type="ECO:0000256" key="1">
    <source>
        <dbReference type="ARBA" id="ARBA00001970"/>
    </source>
</evidence>
<name>A0ABR3HPJ2_LOXSC</name>
<gene>
    <name evidence="14" type="ORF">ABMA27_003579</name>
</gene>
<reference evidence="14 15" key="1">
    <citation type="submission" date="2024-06" db="EMBL/GenBank/DDBJ databases">
        <title>A chromosome-level genome assembly of beet webworm, Loxostege sticticalis.</title>
        <authorList>
            <person name="Zhang Y."/>
        </authorList>
    </citation>
    <scope>NUCLEOTIDE SEQUENCE [LARGE SCALE GENOMIC DNA]</scope>
    <source>
        <strain evidence="14">AQ026</strain>
        <tissue evidence="14">Whole body</tissue>
    </source>
</reference>
<proteinExistence type="predicted"/>
<keyword evidence="7" id="KW-0249">Electron transport</keyword>
<sequence length="219" mass="24227">MYVFILDPDSVYCKSVFCAIFIAISRMLKAATLMCVFMYSLDTGFKDLHVILCTFGFHFFSAEAILSLNYANGWSAPMKIRHRKFAHVFLQICGLGCSVAGTVIVILKKGLNGSPHGVTGIVTMVLAGLSTLSGPFTFRGKNSLAFWIEDDFGMYLKILHMSIGMPTFLASSVCLCLGILTDDFKTWVTSTVSFILVGFVTFYTVFILSNVFIKCVSRF</sequence>
<keyword evidence="9" id="KW-0408">Iron</keyword>
<dbReference type="InterPro" id="IPR006593">
    <property type="entry name" value="Cyt_b561/ferric_Rdtase_TM"/>
</dbReference>
<feature type="transmembrane region" description="Helical" evidence="12">
    <location>
        <begin position="192"/>
        <end position="213"/>
    </location>
</feature>
<dbReference type="EC" id="7.2.1.3" evidence="11"/>